<organism evidence="1 2">
    <name type="scientific">Trifolium medium</name>
    <dbReference type="NCBI Taxonomy" id="97028"/>
    <lineage>
        <taxon>Eukaryota</taxon>
        <taxon>Viridiplantae</taxon>
        <taxon>Streptophyta</taxon>
        <taxon>Embryophyta</taxon>
        <taxon>Tracheophyta</taxon>
        <taxon>Spermatophyta</taxon>
        <taxon>Magnoliopsida</taxon>
        <taxon>eudicotyledons</taxon>
        <taxon>Gunneridae</taxon>
        <taxon>Pentapetalae</taxon>
        <taxon>rosids</taxon>
        <taxon>fabids</taxon>
        <taxon>Fabales</taxon>
        <taxon>Fabaceae</taxon>
        <taxon>Papilionoideae</taxon>
        <taxon>50 kb inversion clade</taxon>
        <taxon>NPAAA clade</taxon>
        <taxon>Hologalegina</taxon>
        <taxon>IRL clade</taxon>
        <taxon>Trifolieae</taxon>
        <taxon>Trifolium</taxon>
    </lineage>
</organism>
<comment type="caution">
    <text evidence="1">The sequence shown here is derived from an EMBL/GenBank/DDBJ whole genome shotgun (WGS) entry which is preliminary data.</text>
</comment>
<feature type="non-terminal residue" evidence="1">
    <location>
        <position position="1"/>
    </location>
</feature>
<accession>A0A392QQV7</accession>
<name>A0A392QQV7_9FABA</name>
<proteinExistence type="predicted"/>
<dbReference type="Proteomes" id="UP000265520">
    <property type="component" value="Unassembled WGS sequence"/>
</dbReference>
<dbReference type="EMBL" id="LXQA010152716">
    <property type="protein sequence ID" value="MCI26349.1"/>
    <property type="molecule type" value="Genomic_DNA"/>
</dbReference>
<reference evidence="1 2" key="1">
    <citation type="journal article" date="2018" name="Front. Plant Sci.">
        <title>Red Clover (Trifolium pratense) and Zigzag Clover (T. medium) - A Picture of Genomic Similarities and Differences.</title>
        <authorList>
            <person name="Dluhosova J."/>
            <person name="Istvanek J."/>
            <person name="Nedelnik J."/>
            <person name="Repkova J."/>
        </authorList>
    </citation>
    <scope>NUCLEOTIDE SEQUENCE [LARGE SCALE GENOMIC DNA]</scope>
    <source>
        <strain evidence="2">cv. 10/8</strain>
        <tissue evidence="1">Leaf</tissue>
    </source>
</reference>
<keyword evidence="2" id="KW-1185">Reference proteome</keyword>
<sequence>STEGSMCTFIALHRSMIQLNRVVVLAKWLSFPNMQIKGLGGLANFIK</sequence>
<evidence type="ECO:0000313" key="2">
    <source>
        <dbReference type="Proteomes" id="UP000265520"/>
    </source>
</evidence>
<evidence type="ECO:0000313" key="1">
    <source>
        <dbReference type="EMBL" id="MCI26349.1"/>
    </source>
</evidence>
<dbReference type="AlphaFoldDB" id="A0A392QQV7"/>
<protein>
    <submittedName>
        <fullName evidence="1">Uncharacterized protein</fullName>
    </submittedName>
</protein>